<evidence type="ECO:0000313" key="2">
    <source>
        <dbReference type="Proteomes" id="UP000292036"/>
    </source>
</evidence>
<dbReference type="RefSeq" id="WP_130667173.1">
    <property type="nucleotide sequence ID" value="NZ_SIOS01000001.1"/>
</dbReference>
<evidence type="ECO:0000313" key="1">
    <source>
        <dbReference type="EMBL" id="TAW28156.1"/>
    </source>
</evidence>
<evidence type="ECO:0008006" key="3">
    <source>
        <dbReference type="Google" id="ProtNLM"/>
    </source>
</evidence>
<dbReference type="EMBL" id="SIPS01000001">
    <property type="protein sequence ID" value="TAW28156.1"/>
    <property type="molecule type" value="Genomic_DNA"/>
</dbReference>
<accession>A0ABD7PME4</accession>
<name>A0ABD7PME4_RHILE</name>
<dbReference type="Proteomes" id="UP000292036">
    <property type="component" value="Unassembled WGS sequence"/>
</dbReference>
<dbReference type="AlphaFoldDB" id="A0ABD7PME4"/>
<reference evidence="1 2" key="1">
    <citation type="submission" date="2019-02" db="EMBL/GenBank/DDBJ databases">
        <title>The genomic architecture of introgression among sibling species of bacteria.</title>
        <authorList>
            <person name="Cavassim M.I.A."/>
            <person name="Moeskjaer S."/>
            <person name="Moslemi C."/>
            <person name="Fields B."/>
            <person name="Bachmann A."/>
            <person name="Vilhjalmsson B."/>
            <person name="Schierup M.H."/>
            <person name="Young J.P.W."/>
            <person name="Andersen S.U."/>
        </authorList>
    </citation>
    <scope>NUCLEOTIDE SEQUENCE [LARGE SCALE GENOMIC DNA]</scope>
    <source>
        <strain evidence="1 2">SM151B</strain>
    </source>
</reference>
<proteinExistence type="predicted"/>
<comment type="caution">
    <text evidence="1">The sequence shown here is derived from an EMBL/GenBank/DDBJ whole genome shotgun (WGS) entry which is preliminary data.</text>
</comment>
<sequence length="287" mass="31780">MTRLWQGDIDGARKALLEVLDETALADARLAGWYSVWLGAAYENEGDNQTSIAHYKKARSRLSAWLNVPFKGEIDTRIEAEGAKTSLQRTLLATNHHGPQAVGDLVWKLNNQAKVLLDGTASSRAKEEAVRMYGELLGFDASRPDNEFGLGPDVTWIDPDTKAGAAFELKTEKLYPAEYTKAEVGQAHNHIQWLAETEKETAWEGLLIVGPPGVCKGEASPSDNIYLCETQALAARMREFAAKVDDTRGRTAIERWTILNEIGGLSEWQASGWFRALAKTRLKSLKH</sequence>
<protein>
    <recommendedName>
        <fullName evidence="3">Tetratricopeptide repeat protein</fullName>
    </recommendedName>
</protein>
<gene>
    <name evidence="1" type="ORF">ELI19_00925</name>
</gene>
<organism evidence="1 2">
    <name type="scientific">Rhizobium leguminosarum</name>
    <dbReference type="NCBI Taxonomy" id="384"/>
    <lineage>
        <taxon>Bacteria</taxon>
        <taxon>Pseudomonadati</taxon>
        <taxon>Pseudomonadota</taxon>
        <taxon>Alphaproteobacteria</taxon>
        <taxon>Hyphomicrobiales</taxon>
        <taxon>Rhizobiaceae</taxon>
        <taxon>Rhizobium/Agrobacterium group</taxon>
        <taxon>Rhizobium</taxon>
    </lineage>
</organism>